<dbReference type="AlphaFoldDB" id="A0A7D9H9S6"/>
<feature type="region of interest" description="Disordered" evidence="1">
    <location>
        <begin position="85"/>
        <end position="145"/>
    </location>
</feature>
<evidence type="ECO:0000313" key="2">
    <source>
        <dbReference type="EMBL" id="CAB3977262.1"/>
    </source>
</evidence>
<comment type="caution">
    <text evidence="2">The sequence shown here is derived from an EMBL/GenBank/DDBJ whole genome shotgun (WGS) entry which is preliminary data.</text>
</comment>
<keyword evidence="3" id="KW-1185">Reference proteome</keyword>
<reference evidence="2" key="1">
    <citation type="submission" date="2020-04" db="EMBL/GenBank/DDBJ databases">
        <authorList>
            <person name="Alioto T."/>
            <person name="Alioto T."/>
            <person name="Gomez Garrido J."/>
        </authorList>
    </citation>
    <scope>NUCLEOTIDE SEQUENCE</scope>
    <source>
        <strain evidence="2">A484AB</strain>
    </source>
</reference>
<sequence length="474" mass="54050">MPIPFPVIGVENIEKMDEVMRLIKDLLPNLHQETFENVKEKLIDIGVSDVDDMQLVQEQDLSDVLKPIQIRKILQLRIAVKSPQTHNLPIDKDGSSRNLSNKSGSWFDSPSTSRWKSSAQKLSDTEMTSSQKPRQESSTAKPTSGSKNGVWVVNITLPLHKFPTAIRKACEREVQLKRRLEIVQKQPISDSFGCVNAQNQSDGSQKEKEEWLISEFPKKDRDMEKVSLFMKQTYASQRLLINRSKPNVPSIMEIKDQWPFLFETDMMLQHFEELMGFNLQVILQRSLEEKASVIYDFMKQEHPSKKKVRESLLEIDTAMALDESKIPQMAGVYLLVLAYFGEPEDMMIRSYDETATVEDVVSDSKIPSTPFIAVFGEVLEAKRCGLVVDEVMVNQSINGITEGMMMLFASYFVLNIMYPNEVAATLEFIQRCFVDINPNRGNKRAKTKGKQHTVNPKVLSLANCLKDHASQWVL</sequence>
<evidence type="ECO:0000256" key="1">
    <source>
        <dbReference type="SAM" id="MobiDB-lite"/>
    </source>
</evidence>
<dbReference type="PANTHER" id="PTHR31025:SF22">
    <property type="entry name" value="IP13529P"/>
    <property type="match status" value="1"/>
</dbReference>
<evidence type="ECO:0000313" key="3">
    <source>
        <dbReference type="Proteomes" id="UP001152795"/>
    </source>
</evidence>
<dbReference type="Proteomes" id="UP001152795">
    <property type="component" value="Unassembled WGS sequence"/>
</dbReference>
<name>A0A7D9H9S6_PARCT</name>
<feature type="compositionally biased region" description="Polar residues" evidence="1">
    <location>
        <begin position="96"/>
        <end position="145"/>
    </location>
</feature>
<protein>
    <submittedName>
        <fullName evidence="2">Uncharacterized protein</fullName>
    </submittedName>
</protein>
<accession>A0A7D9H9S6</accession>
<dbReference type="EMBL" id="CACRXK020000039">
    <property type="protein sequence ID" value="CAB3977262.1"/>
    <property type="molecule type" value="Genomic_DNA"/>
</dbReference>
<proteinExistence type="predicted"/>
<dbReference type="PANTHER" id="PTHR31025">
    <property type="entry name" value="SI:CH211-196P9.1-RELATED"/>
    <property type="match status" value="1"/>
</dbReference>
<gene>
    <name evidence="2" type="ORF">PACLA_8A034311</name>
</gene>
<organism evidence="2 3">
    <name type="scientific">Paramuricea clavata</name>
    <name type="common">Red gorgonian</name>
    <name type="synonym">Violescent sea-whip</name>
    <dbReference type="NCBI Taxonomy" id="317549"/>
    <lineage>
        <taxon>Eukaryota</taxon>
        <taxon>Metazoa</taxon>
        <taxon>Cnidaria</taxon>
        <taxon>Anthozoa</taxon>
        <taxon>Octocorallia</taxon>
        <taxon>Malacalcyonacea</taxon>
        <taxon>Plexauridae</taxon>
        <taxon>Paramuricea</taxon>
    </lineage>
</organism>